<evidence type="ECO:0000259" key="5">
    <source>
        <dbReference type="PROSITE" id="PS50111"/>
    </source>
</evidence>
<comment type="similarity">
    <text evidence="2">Belongs to the methyl-accepting chemotaxis (MCP) protein family.</text>
</comment>
<dbReference type="PRINTS" id="PR00260">
    <property type="entry name" value="CHEMTRNSDUCR"/>
</dbReference>
<name>A0AAW7ZAI5_9FIRM</name>
<keyword evidence="1 3" id="KW-0807">Transducer</keyword>
<keyword evidence="7" id="KW-1185">Reference proteome</keyword>
<feature type="region of interest" description="Disordered" evidence="4">
    <location>
        <begin position="230"/>
        <end position="251"/>
    </location>
</feature>
<evidence type="ECO:0000313" key="6">
    <source>
        <dbReference type="EMBL" id="MDO7786372.1"/>
    </source>
</evidence>
<dbReference type="EMBL" id="JARPTC010000004">
    <property type="protein sequence ID" value="MDO7786372.1"/>
    <property type="molecule type" value="Genomic_DNA"/>
</dbReference>
<evidence type="ECO:0000313" key="7">
    <source>
        <dbReference type="Proteomes" id="UP001172911"/>
    </source>
</evidence>
<dbReference type="InterPro" id="IPR012292">
    <property type="entry name" value="Globin/Proto"/>
</dbReference>
<dbReference type="AlphaFoldDB" id="A0AAW7ZAI5"/>
<organism evidence="6 7">
    <name type="scientific">Desulforamulus aquiferis</name>
    <dbReference type="NCBI Taxonomy" id="1397668"/>
    <lineage>
        <taxon>Bacteria</taxon>
        <taxon>Bacillati</taxon>
        <taxon>Bacillota</taxon>
        <taxon>Clostridia</taxon>
        <taxon>Eubacteriales</taxon>
        <taxon>Peptococcaceae</taxon>
        <taxon>Desulforamulus</taxon>
    </lineage>
</organism>
<dbReference type="Gene3D" id="6.10.250.3200">
    <property type="match status" value="1"/>
</dbReference>
<dbReference type="RefSeq" id="WP_304541356.1">
    <property type="nucleotide sequence ID" value="NZ_JARPTC010000004.1"/>
</dbReference>
<dbReference type="InterPro" id="IPR009050">
    <property type="entry name" value="Globin-like_sf"/>
</dbReference>
<evidence type="ECO:0000256" key="3">
    <source>
        <dbReference type="PROSITE-ProRule" id="PRU00284"/>
    </source>
</evidence>
<dbReference type="GO" id="GO:0016020">
    <property type="term" value="C:membrane"/>
    <property type="evidence" value="ECO:0007669"/>
    <property type="project" value="InterPro"/>
</dbReference>
<gene>
    <name evidence="6" type="ORF">P6N53_03955</name>
</gene>
<dbReference type="GO" id="GO:0020037">
    <property type="term" value="F:heme binding"/>
    <property type="evidence" value="ECO:0007669"/>
    <property type="project" value="InterPro"/>
</dbReference>
<dbReference type="InterPro" id="IPR004089">
    <property type="entry name" value="MCPsignal_dom"/>
</dbReference>
<dbReference type="GO" id="GO:0019825">
    <property type="term" value="F:oxygen binding"/>
    <property type="evidence" value="ECO:0007669"/>
    <property type="project" value="InterPro"/>
</dbReference>
<dbReference type="GO" id="GO:0007165">
    <property type="term" value="P:signal transduction"/>
    <property type="evidence" value="ECO:0007669"/>
    <property type="project" value="UniProtKB-KW"/>
</dbReference>
<dbReference type="Gene3D" id="1.10.490.10">
    <property type="entry name" value="Globins"/>
    <property type="match status" value="1"/>
</dbReference>
<evidence type="ECO:0000256" key="1">
    <source>
        <dbReference type="ARBA" id="ARBA00023224"/>
    </source>
</evidence>
<evidence type="ECO:0000256" key="4">
    <source>
        <dbReference type="SAM" id="MobiDB-lite"/>
    </source>
</evidence>
<dbReference type="CDD" id="cd01068">
    <property type="entry name" value="globin_sensor"/>
    <property type="match status" value="1"/>
</dbReference>
<comment type="caution">
    <text evidence="6">The sequence shown here is derived from an EMBL/GenBank/DDBJ whole genome shotgun (WGS) entry which is preliminary data.</text>
</comment>
<reference evidence="6" key="2">
    <citation type="submission" date="2023-03" db="EMBL/GenBank/DDBJ databases">
        <authorList>
            <person name="Zhang Z."/>
        </authorList>
    </citation>
    <scope>NUCLEOTIDE SEQUENCE</scope>
    <source>
        <strain evidence="6">DSA</strain>
    </source>
</reference>
<reference evidence="6" key="1">
    <citation type="journal article" date="2023" name="J. Hazard. Mater.">
        <title>Anaerobic biodegradation of pyrene and benzo[a]pyrene by a new sulfate-reducing Desulforamulus aquiferis strain DSA.</title>
        <authorList>
            <person name="Zhang Z."/>
            <person name="Sun J."/>
            <person name="Gong X."/>
            <person name="Wang C."/>
            <person name="Wang H."/>
        </authorList>
    </citation>
    <scope>NUCLEOTIDE SEQUENCE</scope>
    <source>
        <strain evidence="6">DSA</strain>
    </source>
</reference>
<feature type="domain" description="Methyl-accepting transducer" evidence="5">
    <location>
        <begin position="163"/>
        <end position="251"/>
    </location>
</feature>
<dbReference type="PANTHER" id="PTHR32089">
    <property type="entry name" value="METHYL-ACCEPTING CHEMOTAXIS PROTEIN MCPB"/>
    <property type="match status" value="1"/>
</dbReference>
<dbReference type="GO" id="GO:0004888">
    <property type="term" value="F:transmembrane signaling receptor activity"/>
    <property type="evidence" value="ECO:0007669"/>
    <property type="project" value="InterPro"/>
</dbReference>
<dbReference type="SUPFAM" id="SSF58104">
    <property type="entry name" value="Methyl-accepting chemotaxis protein (MCP) signaling domain"/>
    <property type="match status" value="1"/>
</dbReference>
<proteinExistence type="inferred from homology"/>
<accession>A0AAW7ZAI5</accession>
<protein>
    <submittedName>
        <fullName evidence="6">Globin-coupled sensor protein</fullName>
    </submittedName>
</protein>
<dbReference type="Pfam" id="PF11563">
    <property type="entry name" value="Protoglobin"/>
    <property type="match status" value="1"/>
</dbReference>
<dbReference type="SUPFAM" id="SSF46458">
    <property type="entry name" value="Globin-like"/>
    <property type="match status" value="1"/>
</dbReference>
<dbReference type="InterPro" id="IPR004090">
    <property type="entry name" value="Chemotax_Me-accpt_rcpt"/>
</dbReference>
<sequence length="251" mass="28751">MTEHINQAAKAVQRQSQLAYLDITEREVQLMVSYKELFTKEADGVINEFYKHILGFSYLKDMISKFSTVDRLKETQKRYFISLCDPVDDKYIEGRLAIGKRHQQIGLYPKWYLGTYQIYTNQIQRILAEHHGGCTDVYTEALIAFMKKLNLDMQLAIENYILDQLQQLVSFQQDIGSVAEIIHDIAEQTNMLSLNASIEAARAGDHGRTFAVVAQEVRKLAERSSKSAKDIAQMVSSNQQAIEKMKKSSEE</sequence>
<dbReference type="InterPro" id="IPR039379">
    <property type="entry name" value="Protoglobin_sensor_dom"/>
</dbReference>
<dbReference type="PANTHER" id="PTHR32089:SF112">
    <property type="entry name" value="LYSOZYME-LIKE PROTEIN-RELATED"/>
    <property type="match status" value="1"/>
</dbReference>
<dbReference type="Proteomes" id="UP001172911">
    <property type="component" value="Unassembled WGS sequence"/>
</dbReference>
<dbReference type="InterPro" id="IPR044398">
    <property type="entry name" value="Globin-sensor_dom"/>
</dbReference>
<dbReference type="GO" id="GO:0006935">
    <property type="term" value="P:chemotaxis"/>
    <property type="evidence" value="ECO:0007669"/>
    <property type="project" value="InterPro"/>
</dbReference>
<evidence type="ECO:0000256" key="2">
    <source>
        <dbReference type="ARBA" id="ARBA00029447"/>
    </source>
</evidence>
<dbReference type="PROSITE" id="PS50111">
    <property type="entry name" value="CHEMOTAXIS_TRANSDUC_2"/>
    <property type="match status" value="1"/>
</dbReference>